<evidence type="ECO:0000256" key="2">
    <source>
        <dbReference type="SAM" id="Phobius"/>
    </source>
</evidence>
<keyword evidence="2" id="KW-1133">Transmembrane helix</keyword>
<comment type="caution">
    <text evidence="3">The sequence shown here is derived from an EMBL/GenBank/DDBJ whole genome shotgun (WGS) entry which is preliminary data.</text>
</comment>
<dbReference type="AlphaFoldDB" id="A0A512BF49"/>
<feature type="region of interest" description="Disordered" evidence="1">
    <location>
        <begin position="596"/>
        <end position="623"/>
    </location>
</feature>
<feature type="compositionally biased region" description="Basic and acidic residues" evidence="1">
    <location>
        <begin position="597"/>
        <end position="612"/>
    </location>
</feature>
<dbReference type="RefSeq" id="WP_147204706.1">
    <property type="nucleotide sequence ID" value="NZ_BJYT01000011.1"/>
</dbReference>
<feature type="transmembrane region" description="Helical" evidence="2">
    <location>
        <begin position="12"/>
        <end position="32"/>
    </location>
</feature>
<reference evidence="3 4" key="1">
    <citation type="submission" date="2019-07" db="EMBL/GenBank/DDBJ databases">
        <title>Whole genome shotgun sequence of Segetibacter aerophilus NBRC 106135.</title>
        <authorList>
            <person name="Hosoyama A."/>
            <person name="Uohara A."/>
            <person name="Ohji S."/>
            <person name="Ichikawa N."/>
        </authorList>
    </citation>
    <scope>NUCLEOTIDE SEQUENCE [LARGE SCALE GENOMIC DNA]</scope>
    <source>
        <strain evidence="3 4">NBRC 106135</strain>
    </source>
</reference>
<sequence length="623" mass="70525">MSGPNKRTNKAIWAMAIIGVIIGGGIATWHYLKKDVKSPNSKVEQIVEQKAEPQLKKAVAELSDSMYTIDYGKLNVEIDKGYAEIHNLKLTPNPGIIERLRRDQKLPNNVVDMKVDKIIIQNIGLKKIEGETAMHIGKMSVINPVMTINNKIRNYKDTSDHRSLFSILRKKLSTSVDFDAIADVKIDVMNMTNATLLYKNNNSNSPRTTRLKNLDFIISNISTDALANKGDKSGGLAIATIAHQRIVTADKLYFVDFRNIRIIPSERKVFIGSFELIPTLSKSAFVKAVKAGKANYRYHLKNTGIVMRDIDLDKLTRRQQIYIPEVDVDYAWAEFYTNYKWPLRTPPNRRDKYPNELLQKLAFDVTIKKMRVKNGDMEFRIVTESADKEAYLSMNNVSSVYTNITNNVAAKNANRYTTLVSDCNVMNSGKLHSVYKLDLKDKNGRYTASSTMGAMDGTAFNALSEPLALTQVKSMNIQKMHLDLKADEYKATGNIDMYYTDYKINLLKKKDDGRLKKRSIVSFVSNIALPNDNPKENGDFRKGPINVIRDPKESFFGFQWRAMLDGMSSAMMGNDQKKDQPKNKVTKMAKMFFGPKKGQEYKSTGTDKKRMTGTEGTGQKNQE</sequence>
<evidence type="ECO:0000313" key="3">
    <source>
        <dbReference type="EMBL" id="GEO10593.1"/>
    </source>
</evidence>
<keyword evidence="2" id="KW-0812">Transmembrane</keyword>
<name>A0A512BF49_9BACT</name>
<gene>
    <name evidence="3" type="ORF">SAE01_30890</name>
</gene>
<proteinExistence type="predicted"/>
<dbReference type="EMBL" id="BJYT01000011">
    <property type="protein sequence ID" value="GEO10593.1"/>
    <property type="molecule type" value="Genomic_DNA"/>
</dbReference>
<protein>
    <submittedName>
        <fullName evidence="3">Uncharacterized protein</fullName>
    </submittedName>
</protein>
<dbReference type="OrthoDB" id="814802at2"/>
<evidence type="ECO:0000313" key="4">
    <source>
        <dbReference type="Proteomes" id="UP000321513"/>
    </source>
</evidence>
<organism evidence="3 4">
    <name type="scientific">Segetibacter aerophilus</name>
    <dbReference type="NCBI Taxonomy" id="670293"/>
    <lineage>
        <taxon>Bacteria</taxon>
        <taxon>Pseudomonadati</taxon>
        <taxon>Bacteroidota</taxon>
        <taxon>Chitinophagia</taxon>
        <taxon>Chitinophagales</taxon>
        <taxon>Chitinophagaceae</taxon>
        <taxon>Segetibacter</taxon>
    </lineage>
</organism>
<dbReference type="Proteomes" id="UP000321513">
    <property type="component" value="Unassembled WGS sequence"/>
</dbReference>
<keyword evidence="4" id="KW-1185">Reference proteome</keyword>
<evidence type="ECO:0000256" key="1">
    <source>
        <dbReference type="SAM" id="MobiDB-lite"/>
    </source>
</evidence>
<accession>A0A512BF49</accession>
<keyword evidence="2" id="KW-0472">Membrane</keyword>